<keyword evidence="5" id="KW-1185">Reference proteome</keyword>
<evidence type="ECO:0000256" key="3">
    <source>
        <dbReference type="ARBA" id="ARBA00023002"/>
    </source>
</evidence>
<organism evidence="4 5">
    <name type="scientific">Hericium alpestre</name>
    <dbReference type="NCBI Taxonomy" id="135208"/>
    <lineage>
        <taxon>Eukaryota</taxon>
        <taxon>Fungi</taxon>
        <taxon>Dikarya</taxon>
        <taxon>Basidiomycota</taxon>
        <taxon>Agaricomycotina</taxon>
        <taxon>Agaricomycetes</taxon>
        <taxon>Russulales</taxon>
        <taxon>Hericiaceae</taxon>
        <taxon>Hericium</taxon>
    </lineage>
</organism>
<comment type="caution">
    <text evidence="4">The sequence shown here is derived from an EMBL/GenBank/DDBJ whole genome shotgun (WGS) entry which is preliminary data.</text>
</comment>
<evidence type="ECO:0008006" key="6">
    <source>
        <dbReference type="Google" id="ProtNLM"/>
    </source>
</evidence>
<sequence length="260" mass="28494">MPDLTGTVTIVTGGNAGLGKETCRLLLSKNAKVYMAARSEAKAKAAMDEIKKSTGKSNIHFLQLDLADLASVRKAAETFIAKEQQLHILFNNGGTMFSPVDQRTKQGYDGEWGVNLLGPWFFTRLLLPVLTVTAKTAPKGKVRVVHNSSNAEGSWAPPEGIVWESLGTDEKAHKVQEALGDMKRYGQSKLGNLLFSNELARRYADAGIVSIVVHPGAIRTELQRHTPFVLKMIMRTFILYPLKFGVITQLYAGTSEEPPP</sequence>
<dbReference type="PANTHER" id="PTHR24320">
    <property type="entry name" value="RETINOL DEHYDROGENASE"/>
    <property type="match status" value="1"/>
</dbReference>
<dbReference type="GO" id="GO:0016491">
    <property type="term" value="F:oxidoreductase activity"/>
    <property type="evidence" value="ECO:0007669"/>
    <property type="project" value="UniProtKB-KW"/>
</dbReference>
<dbReference type="Gene3D" id="3.40.50.720">
    <property type="entry name" value="NAD(P)-binding Rossmann-like Domain"/>
    <property type="match status" value="1"/>
</dbReference>
<evidence type="ECO:0000313" key="5">
    <source>
        <dbReference type="Proteomes" id="UP000298061"/>
    </source>
</evidence>
<dbReference type="PRINTS" id="PR00081">
    <property type="entry name" value="GDHRDH"/>
</dbReference>
<comment type="similarity">
    <text evidence="1">Belongs to the short-chain dehydrogenases/reductases (SDR) family.</text>
</comment>
<keyword evidence="2" id="KW-0521">NADP</keyword>
<protein>
    <recommendedName>
        <fullName evidence="6">NAD(P)-binding protein</fullName>
    </recommendedName>
</protein>
<dbReference type="STRING" id="135208.A0A4Z0A5I9"/>
<reference evidence="4 5" key="1">
    <citation type="submission" date="2019-02" db="EMBL/GenBank/DDBJ databases">
        <title>Genome sequencing of the rare red list fungi Hericium alpestre (H. flagellum).</title>
        <authorList>
            <person name="Buettner E."/>
            <person name="Kellner H."/>
        </authorList>
    </citation>
    <scope>NUCLEOTIDE SEQUENCE [LARGE SCALE GENOMIC DNA]</scope>
    <source>
        <strain evidence="4 5">DSM 108284</strain>
    </source>
</reference>
<dbReference type="InterPro" id="IPR036291">
    <property type="entry name" value="NAD(P)-bd_dom_sf"/>
</dbReference>
<evidence type="ECO:0000256" key="2">
    <source>
        <dbReference type="ARBA" id="ARBA00022857"/>
    </source>
</evidence>
<dbReference type="AlphaFoldDB" id="A0A4Z0A5I9"/>
<dbReference type="Proteomes" id="UP000298061">
    <property type="component" value="Unassembled WGS sequence"/>
</dbReference>
<accession>A0A4Z0A5I9</accession>
<dbReference type="PANTHER" id="PTHR24320:SF236">
    <property type="entry name" value="SHORT-CHAIN DEHYDROGENASE-RELATED"/>
    <property type="match status" value="1"/>
</dbReference>
<name>A0A4Z0A5I9_9AGAM</name>
<dbReference type="OrthoDB" id="191139at2759"/>
<dbReference type="Pfam" id="PF00106">
    <property type="entry name" value="adh_short"/>
    <property type="match status" value="1"/>
</dbReference>
<dbReference type="SUPFAM" id="SSF51735">
    <property type="entry name" value="NAD(P)-binding Rossmann-fold domains"/>
    <property type="match status" value="1"/>
</dbReference>
<evidence type="ECO:0000256" key="1">
    <source>
        <dbReference type="ARBA" id="ARBA00006484"/>
    </source>
</evidence>
<dbReference type="EMBL" id="SFCI01000240">
    <property type="protein sequence ID" value="TFY81189.1"/>
    <property type="molecule type" value="Genomic_DNA"/>
</dbReference>
<evidence type="ECO:0000313" key="4">
    <source>
        <dbReference type="EMBL" id="TFY81189.1"/>
    </source>
</evidence>
<proteinExistence type="inferred from homology"/>
<gene>
    <name evidence="4" type="ORF">EWM64_g2821</name>
</gene>
<dbReference type="InterPro" id="IPR002347">
    <property type="entry name" value="SDR_fam"/>
</dbReference>
<keyword evidence="3" id="KW-0560">Oxidoreductase</keyword>